<keyword evidence="1" id="KW-0812">Transmembrane</keyword>
<dbReference type="PIRSF" id="PIRSF004548">
    <property type="entry name" value="CreD"/>
    <property type="match status" value="1"/>
</dbReference>
<feature type="transmembrane region" description="Helical" evidence="1">
    <location>
        <begin position="301"/>
        <end position="318"/>
    </location>
</feature>
<protein>
    <submittedName>
        <fullName evidence="2">Cell envelope integrity protein CreD</fullName>
    </submittedName>
</protein>
<keyword evidence="1" id="KW-1133">Transmembrane helix</keyword>
<dbReference type="PANTHER" id="PTHR30092:SF0">
    <property type="entry name" value="INNER MEMBRANE PROTEIN CRED"/>
    <property type="match status" value="1"/>
</dbReference>
<proteinExistence type="predicted"/>
<dbReference type="PANTHER" id="PTHR30092">
    <property type="entry name" value="INNER MEMBRANE PROTEIN CRED"/>
    <property type="match status" value="1"/>
</dbReference>
<dbReference type="Pfam" id="PF06123">
    <property type="entry name" value="CreD"/>
    <property type="match status" value="1"/>
</dbReference>
<dbReference type="NCBIfam" id="NF008712">
    <property type="entry name" value="PRK11715.1-1"/>
    <property type="match status" value="1"/>
</dbReference>
<dbReference type="Proteomes" id="UP001172778">
    <property type="component" value="Unassembled WGS sequence"/>
</dbReference>
<evidence type="ECO:0000256" key="1">
    <source>
        <dbReference type="SAM" id="Phobius"/>
    </source>
</evidence>
<accession>A0ABT7DTM9</accession>
<dbReference type="EMBL" id="JARRAF010000001">
    <property type="protein sequence ID" value="MDK2122438.1"/>
    <property type="molecule type" value="Genomic_DNA"/>
</dbReference>
<evidence type="ECO:0000313" key="2">
    <source>
        <dbReference type="EMBL" id="MDK2122438.1"/>
    </source>
</evidence>
<comment type="caution">
    <text evidence="2">The sequence shown here is derived from an EMBL/GenBank/DDBJ whole genome shotgun (WGS) entry which is preliminary data.</text>
</comment>
<keyword evidence="3" id="KW-1185">Reference proteome</keyword>
<gene>
    <name evidence="2" type="primary">creD</name>
    <name evidence="2" type="ORF">PZA18_00070</name>
</gene>
<feature type="transmembrane region" description="Helical" evidence="1">
    <location>
        <begin position="382"/>
        <end position="402"/>
    </location>
</feature>
<dbReference type="RefSeq" id="WP_284098726.1">
    <property type="nucleotide sequence ID" value="NZ_JARRAF010000001.1"/>
</dbReference>
<reference evidence="2" key="1">
    <citation type="submission" date="2023-03" db="EMBL/GenBank/DDBJ databases">
        <title>Chitinimonas shenzhenensis gen. nov., sp. nov., a novel member of family Burkholderiaceae isolated from activated sludge collected in Shen Zhen, China.</title>
        <authorList>
            <person name="Wang X."/>
        </authorList>
    </citation>
    <scope>NUCLEOTIDE SEQUENCE</scope>
    <source>
        <strain evidence="2">DQS-5</strain>
    </source>
</reference>
<name>A0ABT7DTM9_9NEIS</name>
<feature type="transmembrane region" description="Helical" evidence="1">
    <location>
        <begin position="408"/>
        <end position="426"/>
    </location>
</feature>
<organism evidence="2 3">
    <name type="scientific">Parachitinimonas caeni</name>
    <dbReference type="NCBI Taxonomy" id="3031301"/>
    <lineage>
        <taxon>Bacteria</taxon>
        <taxon>Pseudomonadati</taxon>
        <taxon>Pseudomonadota</taxon>
        <taxon>Betaproteobacteria</taxon>
        <taxon>Neisseriales</taxon>
        <taxon>Chitinibacteraceae</taxon>
        <taxon>Parachitinimonas</taxon>
    </lineage>
</organism>
<dbReference type="InterPro" id="IPR010364">
    <property type="entry name" value="Uncharacterised_IM_CreD"/>
</dbReference>
<sequence length="461" mass="51014">MQKALVLKMLAIGVLALILLVPLSLVSGLVSERMAYRESAQQSLSLGEGGSQTVSGPVLVLPYREKRTVVDRNSNAEREEWIDKAHYLLPEKLSIGGPLNPEQRKRGIYRFLGYKADIALAGSYTVPNLASLARGAELEWGTPYLSLGIRDIRGIQQSPVLQWAGQSYAFMPGTRMRQFGSGIHAPLPALDPAGGNLAFQFNLLLNGMGSIEILPLGRDTEVALRSSWPHPSYYGAYLPDSSSPPPSADGFAARWRTSWFSTNARERFDECLEGHCEKLEEARFGVKLIEPVDVYLKTDRAVKYGFLFVFLTFGAFFLTEVLRRVAVHPVQYGLVGMSLALFFLLLLSLAEHMPFVLAYLVAASACVLQNSLYVRHVLRHRWGGVGFGALLTALYGMLYSLLQSEDQALLMGALLLFGLLTLVMVLTRHLDWYRINTDSGNEASSRDGLNEADLLPEMPKK</sequence>
<keyword evidence="1" id="KW-0472">Membrane</keyword>
<evidence type="ECO:0000313" key="3">
    <source>
        <dbReference type="Proteomes" id="UP001172778"/>
    </source>
</evidence>